<dbReference type="Proteomes" id="UP001157006">
    <property type="component" value="Chromosome 4"/>
</dbReference>
<accession>A0AAV1AGN0</accession>
<keyword evidence="2" id="KW-1185">Reference proteome</keyword>
<evidence type="ECO:0000313" key="2">
    <source>
        <dbReference type="Proteomes" id="UP001157006"/>
    </source>
</evidence>
<dbReference type="AlphaFoldDB" id="A0AAV1AGN0"/>
<evidence type="ECO:0000313" key="1">
    <source>
        <dbReference type="EMBL" id="CAI8609431.1"/>
    </source>
</evidence>
<name>A0AAV1AGN0_VICFA</name>
<proteinExistence type="predicted"/>
<dbReference type="EMBL" id="OX451739">
    <property type="protein sequence ID" value="CAI8609431.1"/>
    <property type="molecule type" value="Genomic_DNA"/>
</dbReference>
<gene>
    <name evidence="1" type="ORF">VFH_IV132960</name>
</gene>
<organism evidence="1 2">
    <name type="scientific">Vicia faba</name>
    <name type="common">Broad bean</name>
    <name type="synonym">Faba vulgaris</name>
    <dbReference type="NCBI Taxonomy" id="3906"/>
    <lineage>
        <taxon>Eukaryota</taxon>
        <taxon>Viridiplantae</taxon>
        <taxon>Streptophyta</taxon>
        <taxon>Embryophyta</taxon>
        <taxon>Tracheophyta</taxon>
        <taxon>Spermatophyta</taxon>
        <taxon>Magnoliopsida</taxon>
        <taxon>eudicotyledons</taxon>
        <taxon>Gunneridae</taxon>
        <taxon>Pentapetalae</taxon>
        <taxon>rosids</taxon>
        <taxon>fabids</taxon>
        <taxon>Fabales</taxon>
        <taxon>Fabaceae</taxon>
        <taxon>Papilionoideae</taxon>
        <taxon>50 kb inversion clade</taxon>
        <taxon>NPAAA clade</taxon>
        <taxon>Hologalegina</taxon>
        <taxon>IRL clade</taxon>
        <taxon>Fabeae</taxon>
        <taxon>Vicia</taxon>
    </lineage>
</organism>
<protein>
    <submittedName>
        <fullName evidence="1">Uncharacterized protein</fullName>
    </submittedName>
</protein>
<sequence>MFRICSYSSHKPRRKPPPLAFSAALNASFSYLNTNNAKLQKYAVFTQREMKGETLTFQIALTDFQVLFDDLSAAVEAFSESEFLEILSVVLCWRLKNNSHDGNGFVFFHFRATFGLSLDRFLASCGAGFTSKQ</sequence>
<reference evidence="1 2" key="1">
    <citation type="submission" date="2023-01" db="EMBL/GenBank/DDBJ databases">
        <authorList>
            <person name="Kreplak J."/>
        </authorList>
    </citation>
    <scope>NUCLEOTIDE SEQUENCE [LARGE SCALE GENOMIC DNA]</scope>
</reference>